<dbReference type="AlphaFoldDB" id="A0A1G4H577"/>
<dbReference type="VEuPathDB" id="PlasmoDB:PVPAM_140048800"/>
<accession>A0A1G4H577</accession>
<sequence>MKASRKGEGSTQNRVNRKYGKQKIRSIQNTANRKYGLHKKGLENNVHSSPNGAENQSLQISRSMGRFILKVDGCLGRSVTRGGTTKGAPKGALPKGALPKGALPKGASPKEESLRAGATNKPATLRMKWKPPPATALSAQEMQTPMRMVTM</sequence>
<feature type="region of interest" description="Disordered" evidence="1">
    <location>
        <begin position="1"/>
        <end position="35"/>
    </location>
</feature>
<dbReference type="EMBL" id="CAJZCX010000003">
    <property type="protein sequence ID" value="CAG9472295.1"/>
    <property type="molecule type" value="Genomic_DNA"/>
</dbReference>
<reference evidence="5 6" key="1">
    <citation type="submission" date="2016-07" db="EMBL/GenBank/DDBJ databases">
        <authorList>
            <consortium name="Pathogen Informatics"/>
        </authorList>
    </citation>
    <scope>NUCLEOTIDE SEQUENCE [LARGE SCALE GENOMIC DNA]</scope>
    <source>
        <strain evidence="2">PvW1</strain>
    </source>
</reference>
<feature type="compositionally biased region" description="Basic residues" evidence="1">
    <location>
        <begin position="15"/>
        <end position="24"/>
    </location>
</feature>
<dbReference type="Proteomes" id="UP000196402">
    <property type="component" value="Chromosome 14"/>
</dbReference>
<dbReference type="Proteomes" id="UP000779233">
    <property type="component" value="Unassembled WGS sequence"/>
</dbReference>
<evidence type="ECO:0000313" key="5">
    <source>
        <dbReference type="Proteomes" id="UP000196402"/>
    </source>
</evidence>
<evidence type="ECO:0000313" key="2">
    <source>
        <dbReference type="EMBL" id="CAG9472295.1"/>
    </source>
</evidence>
<protein>
    <submittedName>
        <fullName evidence="2">(malaria parasite P. vivax) hypothetical protein</fullName>
    </submittedName>
</protein>
<dbReference type="VEuPathDB" id="PlasmoDB:PVW1_140047100"/>
<organism evidence="3 5">
    <name type="scientific">Plasmodium vivax</name>
    <name type="common">malaria parasite P. vivax</name>
    <dbReference type="NCBI Taxonomy" id="5855"/>
    <lineage>
        <taxon>Eukaryota</taxon>
        <taxon>Sar</taxon>
        <taxon>Alveolata</taxon>
        <taxon>Apicomplexa</taxon>
        <taxon>Aconoidasida</taxon>
        <taxon>Haemosporida</taxon>
        <taxon>Plasmodiidae</taxon>
        <taxon>Plasmodium</taxon>
        <taxon>Plasmodium (Plasmodium)</taxon>
    </lineage>
</organism>
<gene>
    <name evidence="4" type="ORF">PVC01_140046500</name>
    <name evidence="3" type="ORF">PVT01_140046000</name>
    <name evidence="2" type="ORF">PVW1_140047100</name>
</gene>
<proteinExistence type="predicted"/>
<feature type="region of interest" description="Disordered" evidence="1">
    <location>
        <begin position="78"/>
        <end position="138"/>
    </location>
</feature>
<dbReference type="Proteomes" id="UP000305196">
    <property type="component" value="Chromosome 14"/>
</dbReference>
<evidence type="ECO:0000256" key="1">
    <source>
        <dbReference type="SAM" id="MobiDB-lite"/>
    </source>
</evidence>
<dbReference type="EMBL" id="LT615252">
    <property type="protein sequence ID" value="SCO69982.1"/>
    <property type="molecule type" value="Genomic_DNA"/>
</dbReference>
<evidence type="ECO:0000313" key="6">
    <source>
        <dbReference type="Proteomes" id="UP000305196"/>
    </source>
</evidence>
<evidence type="ECO:0000313" key="4">
    <source>
        <dbReference type="EMBL" id="SCO75473.1"/>
    </source>
</evidence>
<dbReference type="EMBL" id="LT615269">
    <property type="protein sequence ID" value="SCO75473.1"/>
    <property type="molecule type" value="Genomic_DNA"/>
</dbReference>
<name>A0A1G4H577_PLAVI</name>
<evidence type="ECO:0000313" key="3">
    <source>
        <dbReference type="EMBL" id="SCO69982.1"/>
    </source>
</evidence>